<dbReference type="AlphaFoldDB" id="K8EHD1"/>
<evidence type="ECO:0000256" key="1">
    <source>
        <dbReference type="SAM" id="MobiDB-lite"/>
    </source>
</evidence>
<evidence type="ECO:0000313" key="2">
    <source>
        <dbReference type="EMBL" id="CCO17567.1"/>
    </source>
</evidence>
<dbReference type="InterPro" id="IPR036236">
    <property type="entry name" value="Znf_C2H2_sf"/>
</dbReference>
<dbReference type="EMBL" id="FO082271">
    <property type="protein sequence ID" value="CCO17567.1"/>
    <property type="molecule type" value="Genomic_DNA"/>
</dbReference>
<dbReference type="SUPFAM" id="SSF57667">
    <property type="entry name" value="beta-beta-alpha zinc fingers"/>
    <property type="match status" value="1"/>
</dbReference>
<feature type="compositionally biased region" description="Basic residues" evidence="1">
    <location>
        <begin position="63"/>
        <end position="78"/>
    </location>
</feature>
<feature type="compositionally biased region" description="Gly residues" evidence="1">
    <location>
        <begin position="32"/>
        <end position="52"/>
    </location>
</feature>
<dbReference type="Gene3D" id="3.30.160.60">
    <property type="entry name" value="Classic Zinc Finger"/>
    <property type="match status" value="1"/>
</dbReference>
<organism evidence="2 3">
    <name type="scientific">Bathycoccus prasinos</name>
    <dbReference type="NCBI Taxonomy" id="41875"/>
    <lineage>
        <taxon>Eukaryota</taxon>
        <taxon>Viridiplantae</taxon>
        <taxon>Chlorophyta</taxon>
        <taxon>Mamiellophyceae</taxon>
        <taxon>Mamiellales</taxon>
        <taxon>Bathycoccaceae</taxon>
        <taxon>Bathycoccus</taxon>
    </lineage>
</organism>
<reference evidence="2 3" key="1">
    <citation type="submission" date="2011-10" db="EMBL/GenBank/DDBJ databases">
        <authorList>
            <person name="Genoscope - CEA"/>
        </authorList>
    </citation>
    <scope>NUCLEOTIDE SEQUENCE [LARGE SCALE GENOMIC DNA]</scope>
    <source>
        <strain evidence="2 3">RCC 1105</strain>
    </source>
</reference>
<evidence type="ECO:0000313" key="3">
    <source>
        <dbReference type="Proteomes" id="UP000198341"/>
    </source>
</evidence>
<name>K8EHD1_9CHLO</name>
<sequence>MPAPGPKDGHASRASRDLKLTRGASAKSNGFKYGGGGRDLDHGGGQGAGGVRTGISNSLRDQRSRKALQRKFFERKRKREEEEEDKEEEEERKDRFTTRDDDENFDDETKTKKKRRRLDEESEGEKREKEEEAKEEADAVTSSDPISTKKESKILITFPWLCDVCFEGEGRKVVAQSEHQRNDHLNSKKHKKNCEKRRGRELLRTMFFAEKKETTLGT</sequence>
<accession>K8EHD1</accession>
<protein>
    <submittedName>
        <fullName evidence="2">Uncharacterized protein</fullName>
    </submittedName>
</protein>
<feature type="compositionally biased region" description="Basic and acidic residues" evidence="1">
    <location>
        <begin position="7"/>
        <end position="20"/>
    </location>
</feature>
<feature type="compositionally biased region" description="Acidic residues" evidence="1">
    <location>
        <begin position="81"/>
        <end position="91"/>
    </location>
</feature>
<feature type="region of interest" description="Disordered" evidence="1">
    <location>
        <begin position="176"/>
        <end position="197"/>
    </location>
</feature>
<gene>
    <name evidence="2" type="ORF">Bathy08g03470</name>
</gene>
<feature type="region of interest" description="Disordered" evidence="1">
    <location>
        <begin position="1"/>
        <end position="149"/>
    </location>
</feature>
<dbReference type="RefSeq" id="XP_007511446.1">
    <property type="nucleotide sequence ID" value="XM_007511384.1"/>
</dbReference>
<feature type="compositionally biased region" description="Basic and acidic residues" evidence="1">
    <location>
        <begin position="176"/>
        <end position="186"/>
    </location>
</feature>
<dbReference type="KEGG" id="bpg:Bathy08g03470"/>
<dbReference type="Proteomes" id="UP000198341">
    <property type="component" value="Chromosome 8"/>
</dbReference>
<keyword evidence="3" id="KW-1185">Reference proteome</keyword>
<dbReference type="GeneID" id="19014326"/>
<proteinExistence type="predicted"/>